<evidence type="ECO:0000256" key="3">
    <source>
        <dbReference type="ARBA" id="ARBA00022448"/>
    </source>
</evidence>
<dbReference type="Pfam" id="PF00496">
    <property type="entry name" value="SBP_bac_5"/>
    <property type="match status" value="1"/>
</dbReference>
<comment type="similarity">
    <text evidence="2">Belongs to the bacterial solute-binding protein 5 family.</text>
</comment>
<name>A0A150LE89_9BACI</name>
<feature type="signal peptide" evidence="8">
    <location>
        <begin position="1"/>
        <end position="21"/>
    </location>
</feature>
<dbReference type="PIRSF" id="PIRSF002741">
    <property type="entry name" value="MppA"/>
    <property type="match status" value="1"/>
</dbReference>
<dbReference type="GO" id="GO:0030288">
    <property type="term" value="C:outer membrane-bounded periplasmic space"/>
    <property type="evidence" value="ECO:0007669"/>
    <property type="project" value="UniProtKB-ARBA"/>
</dbReference>
<protein>
    <recommendedName>
        <fullName evidence="9">Solute-binding protein family 5 domain-containing protein</fullName>
    </recommendedName>
</protein>
<keyword evidence="5" id="KW-0653">Protein transport</keyword>
<evidence type="ECO:0000259" key="9">
    <source>
        <dbReference type="Pfam" id="PF00496"/>
    </source>
</evidence>
<dbReference type="PATRIC" id="fig|46224.3.peg.889"/>
<comment type="caution">
    <text evidence="10">The sequence shown here is derived from an EMBL/GenBank/DDBJ whole genome shotgun (WGS) entry which is preliminary data.</text>
</comment>
<evidence type="ECO:0000256" key="6">
    <source>
        <dbReference type="ARBA" id="ARBA00023139"/>
    </source>
</evidence>
<evidence type="ECO:0000256" key="8">
    <source>
        <dbReference type="SAM" id="SignalP"/>
    </source>
</evidence>
<keyword evidence="11" id="KW-1185">Reference proteome</keyword>
<dbReference type="PANTHER" id="PTHR30290">
    <property type="entry name" value="PERIPLASMIC BINDING COMPONENT OF ABC TRANSPORTER"/>
    <property type="match status" value="1"/>
</dbReference>
<dbReference type="CDD" id="cd08504">
    <property type="entry name" value="PBP2_OppA"/>
    <property type="match status" value="1"/>
</dbReference>
<dbReference type="GO" id="GO:0043190">
    <property type="term" value="C:ATP-binding cassette (ABC) transporter complex"/>
    <property type="evidence" value="ECO:0007669"/>
    <property type="project" value="InterPro"/>
</dbReference>
<dbReference type="STRING" id="46224.B4102_2306"/>
<reference evidence="10 11" key="1">
    <citation type="submission" date="2016-01" db="EMBL/GenBank/DDBJ databases">
        <title>Genome Sequences of Twelve Sporeforming Bacillus Species Isolated from Foods.</title>
        <authorList>
            <person name="Berendsen E.M."/>
            <person name="Wells-Bennik M.H."/>
            <person name="Krawcyk A.O."/>
            <person name="De Jong A."/>
            <person name="Holsappel S."/>
            <person name="Eijlander R.T."/>
            <person name="Kuipers O.P."/>
        </authorList>
    </citation>
    <scope>NUCLEOTIDE SEQUENCE [LARGE SCALE GENOMIC DNA]</scope>
    <source>
        <strain evidence="10 11">B4102</strain>
    </source>
</reference>
<evidence type="ECO:0000313" key="11">
    <source>
        <dbReference type="Proteomes" id="UP000075666"/>
    </source>
</evidence>
<dbReference type="GO" id="GO:1904680">
    <property type="term" value="F:peptide transmembrane transporter activity"/>
    <property type="evidence" value="ECO:0007669"/>
    <property type="project" value="TreeGrafter"/>
</dbReference>
<dbReference type="PROSITE" id="PS01040">
    <property type="entry name" value="SBP_BACTERIAL_5"/>
    <property type="match status" value="1"/>
</dbReference>
<dbReference type="GO" id="GO:0015833">
    <property type="term" value="P:peptide transport"/>
    <property type="evidence" value="ECO:0007669"/>
    <property type="project" value="UniProtKB-KW"/>
</dbReference>
<dbReference type="Gene3D" id="3.40.190.10">
    <property type="entry name" value="Periplasmic binding protein-like II"/>
    <property type="match status" value="1"/>
</dbReference>
<dbReference type="InterPro" id="IPR000914">
    <property type="entry name" value="SBP_5_dom"/>
</dbReference>
<dbReference type="SUPFAM" id="SSF53850">
    <property type="entry name" value="Periplasmic binding protein-like II"/>
    <property type="match status" value="1"/>
</dbReference>
<feature type="chain" id="PRO_5038486294" description="Solute-binding protein family 5 domain-containing protein" evidence="8">
    <location>
        <begin position="22"/>
        <end position="568"/>
    </location>
</feature>
<proteinExistence type="inferred from homology"/>
<evidence type="ECO:0000256" key="1">
    <source>
        <dbReference type="ARBA" id="ARBA00004193"/>
    </source>
</evidence>
<dbReference type="FunFam" id="3.10.105.10:FF:000001">
    <property type="entry name" value="Oligopeptide ABC transporter, oligopeptide-binding protein"/>
    <property type="match status" value="1"/>
</dbReference>
<dbReference type="AlphaFoldDB" id="A0A150LE89"/>
<evidence type="ECO:0000256" key="4">
    <source>
        <dbReference type="ARBA" id="ARBA00022729"/>
    </source>
</evidence>
<keyword evidence="4 8" id="KW-0732">Signal</keyword>
<organism evidence="10 11">
    <name type="scientific">Heyndrickxia sporothermodurans</name>
    <dbReference type="NCBI Taxonomy" id="46224"/>
    <lineage>
        <taxon>Bacteria</taxon>
        <taxon>Bacillati</taxon>
        <taxon>Bacillota</taxon>
        <taxon>Bacilli</taxon>
        <taxon>Bacillales</taxon>
        <taxon>Bacillaceae</taxon>
        <taxon>Heyndrickxia</taxon>
    </lineage>
</organism>
<keyword evidence="6" id="KW-0564">Palmitate</keyword>
<dbReference type="FunFam" id="3.90.76.10:FF:000001">
    <property type="entry name" value="Oligopeptide ABC transporter substrate-binding protein"/>
    <property type="match status" value="1"/>
</dbReference>
<dbReference type="EMBL" id="LQYN01000012">
    <property type="protein sequence ID" value="KYD10667.1"/>
    <property type="molecule type" value="Genomic_DNA"/>
</dbReference>
<dbReference type="PANTHER" id="PTHR30290:SF79">
    <property type="entry name" value="DIPEPTIDE-BINDING PROTEIN DPPE"/>
    <property type="match status" value="1"/>
</dbReference>
<accession>A0A150LE89</accession>
<comment type="subcellular location">
    <subcellularLocation>
        <location evidence="1">Cell membrane</location>
        <topology evidence="1">Lipid-anchor</topology>
    </subcellularLocation>
</comment>
<evidence type="ECO:0000256" key="5">
    <source>
        <dbReference type="ARBA" id="ARBA00022856"/>
    </source>
</evidence>
<dbReference type="PROSITE" id="PS51257">
    <property type="entry name" value="PROKAR_LIPOPROTEIN"/>
    <property type="match status" value="1"/>
</dbReference>
<feature type="domain" description="Solute-binding protein family 5" evidence="9">
    <location>
        <begin position="91"/>
        <end position="490"/>
    </location>
</feature>
<evidence type="ECO:0000313" key="10">
    <source>
        <dbReference type="EMBL" id="KYD10667.1"/>
    </source>
</evidence>
<evidence type="ECO:0000256" key="7">
    <source>
        <dbReference type="ARBA" id="ARBA00023288"/>
    </source>
</evidence>
<evidence type="ECO:0000256" key="2">
    <source>
        <dbReference type="ARBA" id="ARBA00005695"/>
    </source>
</evidence>
<keyword evidence="5" id="KW-0571">Peptide transport</keyword>
<dbReference type="Gene3D" id="3.10.105.10">
    <property type="entry name" value="Dipeptide-binding Protein, Domain 3"/>
    <property type="match status" value="1"/>
</dbReference>
<dbReference type="RefSeq" id="WP_235598275.1">
    <property type="nucleotide sequence ID" value="NZ_LQYN01000012.1"/>
</dbReference>
<dbReference type="InterPro" id="IPR039424">
    <property type="entry name" value="SBP_5"/>
</dbReference>
<dbReference type="Gene3D" id="3.90.76.10">
    <property type="entry name" value="Dipeptide-binding Protein, Domain 1"/>
    <property type="match status" value="1"/>
</dbReference>
<dbReference type="Proteomes" id="UP000075666">
    <property type="component" value="Unassembled WGS sequence"/>
</dbReference>
<keyword evidence="3" id="KW-0813">Transport</keyword>
<sequence length="568" mass="64833">MKKKSFYSFFAVFLAAMLMLAGCFGGKEETAKPADGDSGKKTEETKGPKVLKLNNTEEPGALHPGLAQGTHDSWILEGTFEGLTKKTPEGKIVEGMAEKWETSEDGLTWTFHLRDGIKWSNGDPVTAEDFEYAWKFVLNPKNASTYAYQLYYLKGGTEFNSFKLTKSKDSKKLAEQDKKLKELEDKVGVKAKDEKTLEVTLASSTPYFLDLTSFYTYYPISKKVQEATPKWYTEASTFVSNGPFKLTEWKHKESLKIEKNENYYDKDNIKLDAVTFAVIDKETTAYQMYQNGELDMVYPIPQDVLPTLKDNKEFHNGPDLSTYYFNLNNKVKPFNNAKVRKALAMAIDRKTIVENVAQGGQQPAYSIVPPGIPEGDNGDYQENGGDLFSENVDEAKKLLTEGLKEEGLSKMPKFSIVYNTNEAHKKIAEAIQEMWRKNLDINVTLENVEFQVKIDREHAGDYQISRAGWIGDYVDPMTFMDLWVSDGPYNDAKWSNKEYDQYIKVAKESMDTATRMDAMHKAEKILMDEMPVLPIYFYTKPYVLKENVTGFFTPINRYPQYIYADIEN</sequence>
<gene>
    <name evidence="10" type="ORF">B4102_2306</name>
</gene>
<dbReference type="InterPro" id="IPR030678">
    <property type="entry name" value="Peptide/Ni-bd"/>
</dbReference>
<dbReference type="InterPro" id="IPR023765">
    <property type="entry name" value="SBP_5_CS"/>
</dbReference>
<keyword evidence="7" id="KW-0449">Lipoprotein</keyword>